<reference evidence="2 3" key="1">
    <citation type="submission" date="2024-01" db="EMBL/GenBank/DDBJ databases">
        <title>The genomes of 5 underutilized Papilionoideae crops provide insights into root nodulation and disease resistance.</title>
        <authorList>
            <person name="Yuan L."/>
        </authorList>
    </citation>
    <scope>NUCLEOTIDE SEQUENCE [LARGE SCALE GENOMIC DNA]</scope>
    <source>
        <strain evidence="2">LY-2023</strain>
        <tissue evidence="2">Leaf</tissue>
    </source>
</reference>
<evidence type="ECO:0000256" key="1">
    <source>
        <dbReference type="SAM" id="Phobius"/>
    </source>
</evidence>
<dbReference type="EMBL" id="JAYKXN010000008">
    <property type="protein sequence ID" value="KAK7262493.1"/>
    <property type="molecule type" value="Genomic_DNA"/>
</dbReference>
<sequence>MMPCEELFLFRRGRVFFLQSCMVIDFFLSLVYFCCKFTFIPLVMENGDIGETSWGNRVGEMEKFKG</sequence>
<evidence type="ECO:0000313" key="2">
    <source>
        <dbReference type="EMBL" id="KAK7262493.1"/>
    </source>
</evidence>
<keyword evidence="1" id="KW-0472">Membrane</keyword>
<organism evidence="2 3">
    <name type="scientific">Clitoria ternatea</name>
    <name type="common">Butterfly pea</name>
    <dbReference type="NCBI Taxonomy" id="43366"/>
    <lineage>
        <taxon>Eukaryota</taxon>
        <taxon>Viridiplantae</taxon>
        <taxon>Streptophyta</taxon>
        <taxon>Embryophyta</taxon>
        <taxon>Tracheophyta</taxon>
        <taxon>Spermatophyta</taxon>
        <taxon>Magnoliopsida</taxon>
        <taxon>eudicotyledons</taxon>
        <taxon>Gunneridae</taxon>
        <taxon>Pentapetalae</taxon>
        <taxon>rosids</taxon>
        <taxon>fabids</taxon>
        <taxon>Fabales</taxon>
        <taxon>Fabaceae</taxon>
        <taxon>Papilionoideae</taxon>
        <taxon>50 kb inversion clade</taxon>
        <taxon>NPAAA clade</taxon>
        <taxon>indigoferoid/millettioid clade</taxon>
        <taxon>Phaseoleae</taxon>
        <taxon>Clitoria</taxon>
    </lineage>
</organism>
<dbReference type="AlphaFoldDB" id="A0AAN9I022"/>
<keyword evidence="1" id="KW-1133">Transmembrane helix</keyword>
<name>A0AAN9I022_CLITE</name>
<protein>
    <recommendedName>
        <fullName evidence="4">Transmembrane protein</fullName>
    </recommendedName>
</protein>
<evidence type="ECO:0000313" key="3">
    <source>
        <dbReference type="Proteomes" id="UP001359559"/>
    </source>
</evidence>
<feature type="transmembrane region" description="Helical" evidence="1">
    <location>
        <begin position="16"/>
        <end position="35"/>
    </location>
</feature>
<proteinExistence type="predicted"/>
<keyword evidence="1" id="KW-0812">Transmembrane</keyword>
<comment type="caution">
    <text evidence="2">The sequence shown here is derived from an EMBL/GenBank/DDBJ whole genome shotgun (WGS) entry which is preliminary data.</text>
</comment>
<keyword evidence="3" id="KW-1185">Reference proteome</keyword>
<dbReference type="Proteomes" id="UP001359559">
    <property type="component" value="Unassembled WGS sequence"/>
</dbReference>
<gene>
    <name evidence="2" type="ORF">RJT34_30067</name>
</gene>
<evidence type="ECO:0008006" key="4">
    <source>
        <dbReference type="Google" id="ProtNLM"/>
    </source>
</evidence>
<accession>A0AAN9I022</accession>